<name>A0A0L0FDZ1_9EUKA</name>
<evidence type="ECO:0000313" key="1">
    <source>
        <dbReference type="EMBL" id="KNC74987.1"/>
    </source>
</evidence>
<dbReference type="InterPro" id="IPR036397">
    <property type="entry name" value="RNaseH_sf"/>
</dbReference>
<protein>
    <recommendedName>
        <fullName evidence="3">Exonuclease domain-containing protein</fullName>
    </recommendedName>
</protein>
<dbReference type="Proteomes" id="UP000054560">
    <property type="component" value="Unassembled WGS sequence"/>
</dbReference>
<sequence length="192" mass="21941">MSFCCQEGDLDDGESLEAVVEKVRAILGPDAWLVGQSIDSDIKWMHLEKGRDYKDIIELSKEFTTFNPKYQNYSFFSLEHEALVLMGVDLSAKGYHDPAEDAQASMELFKRFCEYGDVETKELFGIAKENLIRVRTKPSMAKRNNYNMHGICMAAFYPPACVCDDETLVADDLKEKMMAQARDREQAKIKKQ</sequence>
<dbReference type="GeneID" id="25912982"/>
<evidence type="ECO:0008006" key="3">
    <source>
        <dbReference type="Google" id="ProtNLM"/>
    </source>
</evidence>
<dbReference type="GO" id="GO:0003676">
    <property type="term" value="F:nucleic acid binding"/>
    <property type="evidence" value="ECO:0007669"/>
    <property type="project" value="InterPro"/>
</dbReference>
<organism evidence="1 2">
    <name type="scientific">Sphaeroforma arctica JP610</name>
    <dbReference type="NCBI Taxonomy" id="667725"/>
    <lineage>
        <taxon>Eukaryota</taxon>
        <taxon>Ichthyosporea</taxon>
        <taxon>Ichthyophonida</taxon>
        <taxon>Sphaeroforma</taxon>
    </lineage>
</organism>
<accession>A0A0L0FDZ1</accession>
<dbReference type="InterPro" id="IPR012337">
    <property type="entry name" value="RNaseH-like_sf"/>
</dbReference>
<dbReference type="eggNOG" id="ENOG502SAPF">
    <property type="taxonomic scope" value="Eukaryota"/>
</dbReference>
<evidence type="ECO:0000313" key="2">
    <source>
        <dbReference type="Proteomes" id="UP000054560"/>
    </source>
</evidence>
<gene>
    <name evidence="1" type="ORF">SARC_12478</name>
</gene>
<dbReference type="AlphaFoldDB" id="A0A0L0FDZ1"/>
<dbReference type="SUPFAM" id="SSF53098">
    <property type="entry name" value="Ribonuclease H-like"/>
    <property type="match status" value="1"/>
</dbReference>
<dbReference type="OrthoDB" id="8191639at2759"/>
<dbReference type="Gene3D" id="3.30.420.10">
    <property type="entry name" value="Ribonuclease H-like superfamily/Ribonuclease H"/>
    <property type="match status" value="1"/>
</dbReference>
<dbReference type="RefSeq" id="XP_014148889.1">
    <property type="nucleotide sequence ID" value="XM_014293414.1"/>
</dbReference>
<proteinExistence type="predicted"/>
<reference evidence="1 2" key="1">
    <citation type="submission" date="2011-02" db="EMBL/GenBank/DDBJ databases">
        <title>The Genome Sequence of Sphaeroforma arctica JP610.</title>
        <authorList>
            <consortium name="The Broad Institute Genome Sequencing Platform"/>
            <person name="Russ C."/>
            <person name="Cuomo C."/>
            <person name="Young S.K."/>
            <person name="Zeng Q."/>
            <person name="Gargeya S."/>
            <person name="Alvarado L."/>
            <person name="Berlin A."/>
            <person name="Chapman S.B."/>
            <person name="Chen Z."/>
            <person name="Freedman E."/>
            <person name="Gellesch M."/>
            <person name="Goldberg J."/>
            <person name="Griggs A."/>
            <person name="Gujja S."/>
            <person name="Heilman E."/>
            <person name="Heiman D."/>
            <person name="Howarth C."/>
            <person name="Mehta T."/>
            <person name="Neiman D."/>
            <person name="Pearson M."/>
            <person name="Roberts A."/>
            <person name="Saif S."/>
            <person name="Shea T."/>
            <person name="Shenoy N."/>
            <person name="Sisk P."/>
            <person name="Stolte C."/>
            <person name="Sykes S."/>
            <person name="White J."/>
            <person name="Yandava C."/>
            <person name="Burger G."/>
            <person name="Gray M.W."/>
            <person name="Holland P.W.H."/>
            <person name="King N."/>
            <person name="Lang F.B.F."/>
            <person name="Roger A.J."/>
            <person name="Ruiz-Trillo I."/>
            <person name="Haas B."/>
            <person name="Nusbaum C."/>
            <person name="Birren B."/>
        </authorList>
    </citation>
    <scope>NUCLEOTIDE SEQUENCE [LARGE SCALE GENOMIC DNA]</scope>
    <source>
        <strain evidence="1 2">JP610</strain>
    </source>
</reference>
<keyword evidence="2" id="KW-1185">Reference proteome</keyword>
<dbReference type="EMBL" id="KQ243928">
    <property type="protein sequence ID" value="KNC74987.1"/>
    <property type="molecule type" value="Genomic_DNA"/>
</dbReference>